<feature type="region of interest" description="Disordered" evidence="1">
    <location>
        <begin position="46"/>
        <end position="88"/>
    </location>
</feature>
<feature type="compositionally biased region" description="Low complexity" evidence="1">
    <location>
        <begin position="46"/>
        <end position="72"/>
    </location>
</feature>
<keyword evidence="4" id="KW-1185">Reference proteome</keyword>
<keyword evidence="2" id="KW-0732">Signal</keyword>
<dbReference type="Proteomes" id="UP000600365">
    <property type="component" value="Unassembled WGS sequence"/>
</dbReference>
<evidence type="ECO:0008006" key="5">
    <source>
        <dbReference type="Google" id="ProtNLM"/>
    </source>
</evidence>
<gene>
    <name evidence="3" type="ORF">GCM10011579_060250</name>
</gene>
<feature type="signal peptide" evidence="2">
    <location>
        <begin position="1"/>
        <end position="24"/>
    </location>
</feature>
<comment type="caution">
    <text evidence="3">The sequence shown here is derived from an EMBL/GenBank/DDBJ whole genome shotgun (WGS) entry which is preliminary data.</text>
</comment>
<dbReference type="AlphaFoldDB" id="A0A917Y9H3"/>
<proteinExistence type="predicted"/>
<dbReference type="PROSITE" id="PS51257">
    <property type="entry name" value="PROKAR_LIPOPROTEIN"/>
    <property type="match status" value="1"/>
</dbReference>
<evidence type="ECO:0000313" key="3">
    <source>
        <dbReference type="EMBL" id="GGN77726.1"/>
    </source>
</evidence>
<reference evidence="3 4" key="1">
    <citation type="journal article" date="2014" name="Int. J. Syst. Evol. Microbiol.">
        <title>Complete genome sequence of Corynebacterium casei LMG S-19264T (=DSM 44701T), isolated from a smear-ripened cheese.</title>
        <authorList>
            <consortium name="US DOE Joint Genome Institute (JGI-PGF)"/>
            <person name="Walter F."/>
            <person name="Albersmeier A."/>
            <person name="Kalinowski J."/>
            <person name="Ruckert C."/>
        </authorList>
    </citation>
    <scope>NUCLEOTIDE SEQUENCE [LARGE SCALE GENOMIC DNA]</scope>
    <source>
        <strain evidence="3 4">CGMCC 4.7111</strain>
    </source>
</reference>
<feature type="chain" id="PRO_5037102830" description="Lipoprotein" evidence="2">
    <location>
        <begin position="25"/>
        <end position="199"/>
    </location>
</feature>
<organism evidence="3 4">
    <name type="scientific">Streptomyces albiflavescens</name>
    <dbReference type="NCBI Taxonomy" id="1623582"/>
    <lineage>
        <taxon>Bacteria</taxon>
        <taxon>Bacillati</taxon>
        <taxon>Actinomycetota</taxon>
        <taxon>Actinomycetes</taxon>
        <taxon>Kitasatosporales</taxon>
        <taxon>Streptomycetaceae</taxon>
        <taxon>Streptomyces</taxon>
    </lineage>
</organism>
<protein>
    <recommendedName>
        <fullName evidence="5">Lipoprotein</fullName>
    </recommendedName>
</protein>
<name>A0A917Y9H3_9ACTN</name>
<evidence type="ECO:0000256" key="1">
    <source>
        <dbReference type="SAM" id="MobiDB-lite"/>
    </source>
</evidence>
<dbReference type="EMBL" id="BMMM01000012">
    <property type="protein sequence ID" value="GGN77726.1"/>
    <property type="molecule type" value="Genomic_DNA"/>
</dbReference>
<evidence type="ECO:0000313" key="4">
    <source>
        <dbReference type="Proteomes" id="UP000600365"/>
    </source>
</evidence>
<evidence type="ECO:0000256" key="2">
    <source>
        <dbReference type="SAM" id="SignalP"/>
    </source>
</evidence>
<sequence length="199" mass="20723">MARRFLPVIAACAASLLGAGCSSDAPQPAAHDAPTAAAPTVTVTQTITPTPTSTPVASRTSAIPKPAASSAPAPAPARTPQGSVTLTEWHDGDATNKCVNVMTVYENRSDTAVISISQKFQTLYTPKHADGEYPDDVDGPVKTLTQDAGIAPYGTRTLYWQVCAPELASKQNPAPADGTDSFMSEIGAQPRATAWDWAK</sequence>
<accession>A0A917Y9H3</accession>